<keyword evidence="2" id="KW-1133">Transmembrane helix</keyword>
<evidence type="ECO:0000313" key="4">
    <source>
        <dbReference type="Proteomes" id="UP001152130"/>
    </source>
</evidence>
<feature type="compositionally biased region" description="Polar residues" evidence="1">
    <location>
        <begin position="170"/>
        <end position="181"/>
    </location>
</feature>
<feature type="region of interest" description="Disordered" evidence="1">
    <location>
        <begin position="98"/>
        <end position="181"/>
    </location>
</feature>
<dbReference type="Proteomes" id="UP001152130">
    <property type="component" value="Unassembled WGS sequence"/>
</dbReference>
<keyword evidence="2" id="KW-0472">Membrane</keyword>
<proteinExistence type="predicted"/>
<feature type="compositionally biased region" description="Basic residues" evidence="1">
    <location>
        <begin position="98"/>
        <end position="108"/>
    </location>
</feature>
<dbReference type="OrthoDB" id="5104794at2759"/>
<organism evidence="3 4">
    <name type="scientific">Fusarium irregulare</name>
    <dbReference type="NCBI Taxonomy" id="2494466"/>
    <lineage>
        <taxon>Eukaryota</taxon>
        <taxon>Fungi</taxon>
        <taxon>Dikarya</taxon>
        <taxon>Ascomycota</taxon>
        <taxon>Pezizomycotina</taxon>
        <taxon>Sordariomycetes</taxon>
        <taxon>Hypocreomycetidae</taxon>
        <taxon>Hypocreales</taxon>
        <taxon>Nectriaceae</taxon>
        <taxon>Fusarium</taxon>
        <taxon>Fusarium incarnatum-equiseti species complex</taxon>
    </lineage>
</organism>
<name>A0A9W8PYM1_9HYPO</name>
<evidence type="ECO:0000256" key="1">
    <source>
        <dbReference type="SAM" id="MobiDB-lite"/>
    </source>
</evidence>
<gene>
    <name evidence="3" type="ORF">NW766_001641</name>
</gene>
<dbReference type="AlphaFoldDB" id="A0A9W8PYM1"/>
<protein>
    <submittedName>
        <fullName evidence="3">Uncharacterized protein</fullName>
    </submittedName>
</protein>
<keyword evidence="4" id="KW-1185">Reference proteome</keyword>
<reference evidence="3" key="1">
    <citation type="submission" date="2022-10" db="EMBL/GenBank/DDBJ databases">
        <title>Fusarium specimens isolated from Avocado Roots.</title>
        <authorList>
            <person name="Stajich J."/>
            <person name="Roper C."/>
            <person name="Heimlech-Rivalta G."/>
        </authorList>
    </citation>
    <scope>NUCLEOTIDE SEQUENCE</scope>
    <source>
        <strain evidence="3">CF00143</strain>
    </source>
</reference>
<comment type="caution">
    <text evidence="3">The sequence shown here is derived from an EMBL/GenBank/DDBJ whole genome shotgun (WGS) entry which is preliminary data.</text>
</comment>
<feature type="transmembrane region" description="Helical" evidence="2">
    <location>
        <begin position="64"/>
        <end position="90"/>
    </location>
</feature>
<evidence type="ECO:0000256" key="2">
    <source>
        <dbReference type="SAM" id="Phobius"/>
    </source>
</evidence>
<evidence type="ECO:0000313" key="3">
    <source>
        <dbReference type="EMBL" id="KAJ4022599.1"/>
    </source>
</evidence>
<accession>A0A9W8PYM1</accession>
<sequence length="181" mass="20039">MDDLALELQVSRIINAVESTTIFTTIFPNPTAKADYTTTQEAPVVTVTQEANQNDAGGLPGGKIFGALEIIIALGALVGVLLLVMGIILCDRRRKSKKRKRASARVHKRMTEKADPPAQNSQASAPHTDARLPDSIWPRMAENNQTVHDYWHSDASRQQQQQQGWHPGAGQSQEHGQYRYQ</sequence>
<dbReference type="EMBL" id="JAPDHF010000002">
    <property type="protein sequence ID" value="KAJ4022599.1"/>
    <property type="molecule type" value="Genomic_DNA"/>
</dbReference>
<keyword evidence="2" id="KW-0812">Transmembrane</keyword>